<feature type="domain" description="Disease resistance R13L4/SHOC-2-like LRR" evidence="12">
    <location>
        <begin position="581"/>
        <end position="700"/>
    </location>
</feature>
<keyword evidence="6" id="KW-0067">ATP-binding</keyword>
<dbReference type="GO" id="GO:0006952">
    <property type="term" value="P:defense response"/>
    <property type="evidence" value="ECO:0007669"/>
    <property type="project" value="UniProtKB-KW"/>
</dbReference>
<dbReference type="GO" id="GO:0043531">
    <property type="term" value="F:ADP binding"/>
    <property type="evidence" value="ECO:0007669"/>
    <property type="project" value="InterPro"/>
</dbReference>
<name>A0A811NE38_9POAL</name>
<keyword evidence="5" id="KW-0611">Plant defense</keyword>
<evidence type="ECO:0000256" key="8">
    <source>
        <dbReference type="SAM" id="MobiDB-lite"/>
    </source>
</evidence>
<dbReference type="SMART" id="SM00369">
    <property type="entry name" value="LRR_TYP"/>
    <property type="match status" value="8"/>
</dbReference>
<dbReference type="InterPro" id="IPR003591">
    <property type="entry name" value="Leu-rich_rpt_typical-subtyp"/>
</dbReference>
<dbReference type="Pfam" id="PF00560">
    <property type="entry name" value="LRR_1"/>
    <property type="match status" value="1"/>
</dbReference>
<dbReference type="Pfam" id="PF18052">
    <property type="entry name" value="Rx_N"/>
    <property type="match status" value="1"/>
</dbReference>
<dbReference type="InterPro" id="IPR058922">
    <property type="entry name" value="WHD_DRP"/>
</dbReference>
<dbReference type="Gene3D" id="1.20.5.4130">
    <property type="match status" value="1"/>
</dbReference>
<dbReference type="SUPFAM" id="SSF52058">
    <property type="entry name" value="L domain-like"/>
    <property type="match status" value="2"/>
</dbReference>
<comment type="caution">
    <text evidence="13">The sequence shown here is derived from an EMBL/GenBank/DDBJ whole genome shotgun (WGS) entry which is preliminary data.</text>
</comment>
<reference evidence="13" key="1">
    <citation type="submission" date="2020-10" db="EMBL/GenBank/DDBJ databases">
        <authorList>
            <person name="Han B."/>
            <person name="Lu T."/>
            <person name="Zhao Q."/>
            <person name="Huang X."/>
            <person name="Zhao Y."/>
        </authorList>
    </citation>
    <scope>NUCLEOTIDE SEQUENCE</scope>
</reference>
<comment type="similarity">
    <text evidence="1">Belongs to the disease resistance NB-LRR family.</text>
</comment>
<sequence>MTGIETLVVSAVASQVARKISDFANEEIKLCWNFHGHLEYMKKTLSNIQPELKRAEDNSFGSDRESVREWLRLMKAVAYDIEDILDEYYYHNPGEQFDEICCCIACAGKVPLLFSVSMSNPVLMRICMIHKMKTERQRLQKELVAPSAYGLCEVINSPGNSFEEKETTSQANGTAIIGRDKDVENIMAMVRVIDYQIVTILGAVGLGKTSLAQLVYNHNETSKIFRTQKMWIHVPKGKASIKYIGTYMISRDGGKIQENMTEEDIMNGVGAMLNKYDSYLIVLDGLWSASEKALQNLKDMLTTGSERNVKVIVTTHSEKVAALMSTTKLPYKLDTLSEANILTIFSQRAMASNDEMEILTRHPLFWNMLKKYGKKIIERCEGTPLVANFLGSVVSSGRLSRQWGDYWAPASIEEMWKVEEDFDNNRCNISLLLPSLKPIYYNMHNELRLCFVYLSIFPKGSAIDKKKLIQQWLALNMIEPSKHGNLRREETAEDYIDQLKAMYFLQTTAQHSPVNEEVLHVHNLAYELARSVGSKDILVISDATTKKEANKSSYNHDYRYAQLSTPILLSVDPKDCICKARSLILKTLESERVFVSQVISENKYLRVLDIRGCSISELPGCIFKLKHLRYLDASGLLITVLPPELGNLVKLETLDVSGTNLKLVPSCISSLKVLNYLNLKGCQNLQQLHSLDELHELCYLNLSGCLSIRNLPKSLRKLKNLCFLNLSKVHVLPDGLLQSLDSLESLEDLILSGLEVKSLPDIFGQFSSLQFLNLSQCSTLQQLPQSFFELQSLKGLDLSFCSGIEEITESFGRLYSLTSLNLSGCSSLRILPTSFGDLIHLEELNLSYCTALAELPTTFRSLERLHVLKLHRCVHLIEQVKNLTNSLEHLELTSCKDINLQSNFFSYLTRLRVLDLSNCSQMEIVIGAPANLEVLILANVALPLDLNFLTQFQNLKKLDITDVILSTASAALSNLQNVFTCMPMLKTVETNNLDIYSILPSRIKISRVMDSLTGVESSNVRDRENTAGRSTPSVVEAGRPNTSAEGSDLIGHSSSSGEEITEDTSMEAANRDLASSTNSDATKVDALEDYAQATHVFILVLLKAPKISRSIRGQQEYNIYDLEAA</sequence>
<feature type="domain" description="Disease resistance protein winged helix" evidence="11">
    <location>
        <begin position="456"/>
        <end position="529"/>
    </location>
</feature>
<evidence type="ECO:0000259" key="11">
    <source>
        <dbReference type="Pfam" id="PF23559"/>
    </source>
</evidence>
<dbReference type="GO" id="GO:0005524">
    <property type="term" value="F:ATP binding"/>
    <property type="evidence" value="ECO:0007669"/>
    <property type="project" value="UniProtKB-KW"/>
</dbReference>
<evidence type="ECO:0000313" key="13">
    <source>
        <dbReference type="EMBL" id="CAD6219826.1"/>
    </source>
</evidence>
<dbReference type="EMBL" id="CAJGYO010000003">
    <property type="protein sequence ID" value="CAD6219826.1"/>
    <property type="molecule type" value="Genomic_DNA"/>
</dbReference>
<evidence type="ECO:0000313" key="14">
    <source>
        <dbReference type="Proteomes" id="UP000604825"/>
    </source>
</evidence>
<dbReference type="InterPro" id="IPR055414">
    <property type="entry name" value="LRR_R13L4/SHOC2-like"/>
</dbReference>
<dbReference type="Proteomes" id="UP000604825">
    <property type="component" value="Unassembled WGS sequence"/>
</dbReference>
<evidence type="ECO:0000256" key="4">
    <source>
        <dbReference type="ARBA" id="ARBA00022741"/>
    </source>
</evidence>
<dbReference type="Pfam" id="PF00931">
    <property type="entry name" value="NB-ARC"/>
    <property type="match status" value="1"/>
</dbReference>
<keyword evidence="7" id="KW-0175">Coiled coil</keyword>
<organism evidence="13 14">
    <name type="scientific">Miscanthus lutarioriparius</name>
    <dbReference type="NCBI Taxonomy" id="422564"/>
    <lineage>
        <taxon>Eukaryota</taxon>
        <taxon>Viridiplantae</taxon>
        <taxon>Streptophyta</taxon>
        <taxon>Embryophyta</taxon>
        <taxon>Tracheophyta</taxon>
        <taxon>Spermatophyta</taxon>
        <taxon>Magnoliopsida</taxon>
        <taxon>Liliopsida</taxon>
        <taxon>Poales</taxon>
        <taxon>Poaceae</taxon>
        <taxon>PACMAD clade</taxon>
        <taxon>Panicoideae</taxon>
        <taxon>Andropogonodae</taxon>
        <taxon>Andropogoneae</taxon>
        <taxon>Saccharinae</taxon>
        <taxon>Miscanthus</taxon>
    </lineage>
</organism>
<dbReference type="AlphaFoldDB" id="A0A811NE38"/>
<dbReference type="OrthoDB" id="1534087at2759"/>
<evidence type="ECO:0000259" key="9">
    <source>
        <dbReference type="Pfam" id="PF00931"/>
    </source>
</evidence>
<evidence type="ECO:0000256" key="7">
    <source>
        <dbReference type="ARBA" id="ARBA00023054"/>
    </source>
</evidence>
<evidence type="ECO:0000256" key="2">
    <source>
        <dbReference type="ARBA" id="ARBA00022614"/>
    </source>
</evidence>
<feature type="region of interest" description="Disordered" evidence="8">
    <location>
        <begin position="1016"/>
        <end position="1079"/>
    </location>
</feature>
<gene>
    <name evidence="13" type="ORF">NCGR_LOCUS13432</name>
</gene>
<evidence type="ECO:0000259" key="12">
    <source>
        <dbReference type="Pfam" id="PF23598"/>
    </source>
</evidence>
<dbReference type="InterPro" id="IPR027417">
    <property type="entry name" value="P-loop_NTPase"/>
</dbReference>
<evidence type="ECO:0000256" key="5">
    <source>
        <dbReference type="ARBA" id="ARBA00022821"/>
    </source>
</evidence>
<dbReference type="Gene3D" id="3.80.10.10">
    <property type="entry name" value="Ribonuclease Inhibitor"/>
    <property type="match status" value="2"/>
</dbReference>
<dbReference type="InterPro" id="IPR036388">
    <property type="entry name" value="WH-like_DNA-bd_sf"/>
</dbReference>
<keyword evidence="2" id="KW-0433">Leucine-rich repeat</keyword>
<keyword evidence="3" id="KW-0677">Repeat</keyword>
<evidence type="ECO:0000259" key="10">
    <source>
        <dbReference type="Pfam" id="PF18052"/>
    </source>
</evidence>
<dbReference type="Gene3D" id="1.10.10.10">
    <property type="entry name" value="Winged helix-like DNA-binding domain superfamily/Winged helix DNA-binding domain"/>
    <property type="match status" value="1"/>
</dbReference>
<dbReference type="PANTHER" id="PTHR36766:SF62">
    <property type="entry name" value="AAA+ ATPASE DOMAIN-CONTAINING PROTEIN"/>
    <property type="match status" value="1"/>
</dbReference>
<proteinExistence type="inferred from homology"/>
<dbReference type="InterPro" id="IPR041118">
    <property type="entry name" value="Rx_N"/>
</dbReference>
<dbReference type="InterPro" id="IPR002182">
    <property type="entry name" value="NB-ARC"/>
</dbReference>
<evidence type="ECO:0000256" key="6">
    <source>
        <dbReference type="ARBA" id="ARBA00022840"/>
    </source>
</evidence>
<dbReference type="SUPFAM" id="SSF52540">
    <property type="entry name" value="P-loop containing nucleoside triphosphate hydrolases"/>
    <property type="match status" value="1"/>
</dbReference>
<keyword evidence="14" id="KW-1185">Reference proteome</keyword>
<dbReference type="Gene3D" id="3.40.50.300">
    <property type="entry name" value="P-loop containing nucleotide triphosphate hydrolases"/>
    <property type="match status" value="1"/>
</dbReference>
<evidence type="ECO:0000256" key="1">
    <source>
        <dbReference type="ARBA" id="ARBA00008894"/>
    </source>
</evidence>
<feature type="domain" description="NB-ARC" evidence="9">
    <location>
        <begin position="181"/>
        <end position="354"/>
    </location>
</feature>
<dbReference type="GO" id="GO:0051707">
    <property type="term" value="P:response to other organism"/>
    <property type="evidence" value="ECO:0007669"/>
    <property type="project" value="UniProtKB-ARBA"/>
</dbReference>
<dbReference type="InterPro" id="IPR032675">
    <property type="entry name" value="LRR_dom_sf"/>
</dbReference>
<keyword evidence="4" id="KW-0547">Nucleotide-binding</keyword>
<feature type="domain" description="Disease resistance N-terminal" evidence="10">
    <location>
        <begin position="13"/>
        <end position="93"/>
    </location>
</feature>
<dbReference type="PANTHER" id="PTHR36766">
    <property type="entry name" value="PLANT BROAD-SPECTRUM MILDEW RESISTANCE PROTEIN RPW8"/>
    <property type="match status" value="1"/>
</dbReference>
<dbReference type="InterPro" id="IPR001611">
    <property type="entry name" value="Leu-rich_rpt"/>
</dbReference>
<dbReference type="Pfam" id="PF23598">
    <property type="entry name" value="LRR_14"/>
    <property type="match status" value="1"/>
</dbReference>
<evidence type="ECO:0000256" key="3">
    <source>
        <dbReference type="ARBA" id="ARBA00022737"/>
    </source>
</evidence>
<protein>
    <submittedName>
        <fullName evidence="13">Uncharacterized protein</fullName>
    </submittedName>
</protein>
<dbReference type="Pfam" id="PF23559">
    <property type="entry name" value="WHD_DRP"/>
    <property type="match status" value="1"/>
</dbReference>
<accession>A0A811NE38</accession>
<dbReference type="PRINTS" id="PR00364">
    <property type="entry name" value="DISEASERSIST"/>
</dbReference>